<evidence type="ECO:0000256" key="1">
    <source>
        <dbReference type="ARBA" id="ARBA00004141"/>
    </source>
</evidence>
<dbReference type="EMBL" id="WVTA01000021">
    <property type="protein sequence ID" value="KAK3196934.1"/>
    <property type="molecule type" value="Genomic_DNA"/>
</dbReference>
<dbReference type="GO" id="GO:0015179">
    <property type="term" value="F:L-amino acid transmembrane transporter activity"/>
    <property type="evidence" value="ECO:0007669"/>
    <property type="project" value="TreeGrafter"/>
</dbReference>
<feature type="domain" description="Amino acid transporter transmembrane" evidence="8">
    <location>
        <begin position="58"/>
        <end position="469"/>
    </location>
</feature>
<feature type="transmembrane region" description="Helical" evidence="7">
    <location>
        <begin position="444"/>
        <end position="466"/>
    </location>
</feature>
<evidence type="ECO:0000256" key="7">
    <source>
        <dbReference type="SAM" id="Phobius"/>
    </source>
</evidence>
<protein>
    <recommendedName>
        <fullName evidence="8">Amino acid transporter transmembrane domain-containing protein</fullName>
    </recommendedName>
</protein>
<dbReference type="InterPro" id="IPR013057">
    <property type="entry name" value="AA_transpt_TM"/>
</dbReference>
<evidence type="ECO:0000313" key="10">
    <source>
        <dbReference type="Proteomes" id="UP001280581"/>
    </source>
</evidence>
<organism evidence="9 10">
    <name type="scientific">Pseudopithomyces chartarum</name>
    <dbReference type="NCBI Taxonomy" id="1892770"/>
    <lineage>
        <taxon>Eukaryota</taxon>
        <taxon>Fungi</taxon>
        <taxon>Dikarya</taxon>
        <taxon>Ascomycota</taxon>
        <taxon>Pezizomycotina</taxon>
        <taxon>Dothideomycetes</taxon>
        <taxon>Pleosporomycetidae</taxon>
        <taxon>Pleosporales</taxon>
        <taxon>Massarineae</taxon>
        <taxon>Didymosphaeriaceae</taxon>
        <taxon>Pseudopithomyces</taxon>
    </lineage>
</organism>
<feature type="region of interest" description="Disordered" evidence="6">
    <location>
        <begin position="1"/>
        <end position="42"/>
    </location>
</feature>
<comment type="subcellular location">
    <subcellularLocation>
        <location evidence="1">Membrane</location>
        <topology evidence="1">Multi-pass membrane protein</topology>
    </subcellularLocation>
</comment>
<evidence type="ECO:0000256" key="4">
    <source>
        <dbReference type="ARBA" id="ARBA00022989"/>
    </source>
</evidence>
<proteinExistence type="inferred from homology"/>
<evidence type="ECO:0000256" key="3">
    <source>
        <dbReference type="ARBA" id="ARBA00022692"/>
    </source>
</evidence>
<sequence>MAHAVQQRDYSSDLDHSQNGHEKHAVPSGESKSSTPGGYPDVVDTNQGEVFDPYGGKKLGMIRTTLIFFTNQVGIGILSLPSMLHTIGLIPGIITIIGFGVLATYTAYILIQFYRRYPTIRDVVDVGRIMGGRTLEIIVGIAHVLNLCLICASANVTLSIALNTMTQHALCTVGFIGIPMIMCWLLCMPRSLNFAGWFGIPATISIFTAVFIVIIALAVGGPDYEGVANGGGGYWGEPVNEALQMRLGPNPAATMNQQFESVLNVAFAYAGNQAFITVMCEMRNPSKDYTPAIIWLNVIAVPMYVIVACVVYSLSGQYVVSPALGSAPGIASKVAYGILFPTLLGSGLVFGHTAIKYMYNVVMDNIIKTTHRLTDNNPLVWGVWLVIGTLFWVVAFLLANVIPVFGSILAISSALFVTWFTFGMANAQWIFINWGQQFINWKKALLSIFNWFMILASAFLTVFGLYTSISDLNARVQDPDDPLKVFTCADNSLF</sequence>
<dbReference type="GO" id="GO:0016020">
    <property type="term" value="C:membrane"/>
    <property type="evidence" value="ECO:0007669"/>
    <property type="project" value="UniProtKB-SubCell"/>
</dbReference>
<dbReference type="Pfam" id="PF01490">
    <property type="entry name" value="Aa_trans"/>
    <property type="match status" value="1"/>
</dbReference>
<dbReference type="Proteomes" id="UP001280581">
    <property type="component" value="Unassembled WGS sequence"/>
</dbReference>
<comment type="caution">
    <text evidence="9">The sequence shown here is derived from an EMBL/GenBank/DDBJ whole genome shotgun (WGS) entry which is preliminary data.</text>
</comment>
<dbReference type="PANTHER" id="PTHR22950">
    <property type="entry name" value="AMINO ACID TRANSPORTER"/>
    <property type="match status" value="1"/>
</dbReference>
<dbReference type="PANTHER" id="PTHR22950:SF479">
    <property type="entry name" value="AMINO ACID TRANSPORTER (EUROFUNG)-RELATED"/>
    <property type="match status" value="1"/>
</dbReference>
<dbReference type="Gene3D" id="1.20.1740.10">
    <property type="entry name" value="Amino acid/polyamine transporter I"/>
    <property type="match status" value="1"/>
</dbReference>
<keyword evidence="3 7" id="KW-0812">Transmembrane</keyword>
<evidence type="ECO:0000313" key="9">
    <source>
        <dbReference type="EMBL" id="KAK3196934.1"/>
    </source>
</evidence>
<accession>A0AAN6RB93</accession>
<name>A0AAN6RB93_9PLEO</name>
<feature type="transmembrane region" description="Helical" evidence="7">
    <location>
        <begin position="334"/>
        <end position="359"/>
    </location>
</feature>
<feature type="transmembrane region" description="Helical" evidence="7">
    <location>
        <begin position="261"/>
        <end position="280"/>
    </location>
</feature>
<feature type="transmembrane region" description="Helical" evidence="7">
    <location>
        <begin position="90"/>
        <end position="111"/>
    </location>
</feature>
<keyword evidence="5 7" id="KW-0472">Membrane</keyword>
<feature type="transmembrane region" description="Helical" evidence="7">
    <location>
        <begin position="292"/>
        <end position="314"/>
    </location>
</feature>
<feature type="transmembrane region" description="Helical" evidence="7">
    <location>
        <begin position="379"/>
        <end position="402"/>
    </location>
</feature>
<feature type="transmembrane region" description="Helical" evidence="7">
    <location>
        <begin position="167"/>
        <end position="187"/>
    </location>
</feature>
<evidence type="ECO:0000259" key="8">
    <source>
        <dbReference type="Pfam" id="PF01490"/>
    </source>
</evidence>
<evidence type="ECO:0000256" key="6">
    <source>
        <dbReference type="SAM" id="MobiDB-lite"/>
    </source>
</evidence>
<feature type="transmembrane region" description="Helical" evidence="7">
    <location>
        <begin position="408"/>
        <end position="432"/>
    </location>
</feature>
<gene>
    <name evidence="9" type="ORF">GRF29_1536g41335</name>
</gene>
<reference evidence="9 10" key="1">
    <citation type="submission" date="2021-02" db="EMBL/GenBank/DDBJ databases">
        <title>Genome assembly of Pseudopithomyces chartarum.</title>
        <authorList>
            <person name="Jauregui R."/>
            <person name="Singh J."/>
            <person name="Voisey C."/>
        </authorList>
    </citation>
    <scope>NUCLEOTIDE SEQUENCE [LARGE SCALE GENOMIC DNA]</scope>
    <source>
        <strain evidence="9 10">AGR01</strain>
    </source>
</reference>
<feature type="transmembrane region" description="Helical" evidence="7">
    <location>
        <begin position="66"/>
        <end position="84"/>
    </location>
</feature>
<feature type="transmembrane region" description="Helical" evidence="7">
    <location>
        <begin position="137"/>
        <end position="161"/>
    </location>
</feature>
<comment type="similarity">
    <text evidence="2">Belongs to the amino acid/polyamine transporter 2 family.</text>
</comment>
<keyword evidence="4 7" id="KW-1133">Transmembrane helix</keyword>
<evidence type="ECO:0000256" key="2">
    <source>
        <dbReference type="ARBA" id="ARBA00008066"/>
    </source>
</evidence>
<feature type="transmembrane region" description="Helical" evidence="7">
    <location>
        <begin position="194"/>
        <end position="219"/>
    </location>
</feature>
<evidence type="ECO:0000256" key="5">
    <source>
        <dbReference type="ARBA" id="ARBA00023136"/>
    </source>
</evidence>
<feature type="compositionally biased region" description="Basic and acidic residues" evidence="6">
    <location>
        <begin position="10"/>
        <end position="25"/>
    </location>
</feature>
<dbReference type="AlphaFoldDB" id="A0AAN6RB93"/>
<keyword evidence="10" id="KW-1185">Reference proteome</keyword>